<dbReference type="RefSeq" id="WP_054294354.1">
    <property type="nucleotide sequence ID" value="NZ_CP012752.1"/>
</dbReference>
<dbReference type="InterPro" id="IPR036271">
    <property type="entry name" value="Tet_transcr_reg_TetR-rel_C_sf"/>
</dbReference>
<gene>
    <name evidence="6" type="ORF">AOZ06_41365</name>
</gene>
<dbReference type="SUPFAM" id="SSF46689">
    <property type="entry name" value="Homeodomain-like"/>
    <property type="match status" value="1"/>
</dbReference>
<feature type="DNA-binding region" description="H-T-H motif" evidence="4">
    <location>
        <begin position="55"/>
        <end position="74"/>
    </location>
</feature>
<dbReference type="AlphaFoldDB" id="A0A0N9I8A7"/>
<dbReference type="PROSITE" id="PS50977">
    <property type="entry name" value="HTH_TETR_2"/>
    <property type="match status" value="1"/>
</dbReference>
<keyword evidence="7" id="KW-1185">Reference proteome</keyword>
<sequence length="252" mass="27742">MATEYTGSGDVTASLRLLWGLDDRPSRGPKPSLTVDKIAAAGIELADEEGLAALSMRRVATKLGVGTMSLYRYVPSKAELIDVILDRVVSDAITHEQMAELEGETWREKLISIAHSGRRLYLRHPWLLQISQARPLVGPNALRSFDRYLGALRDTGLTTVEKLNTISLIDGVVTSSTLAIIEASQAAERTGTSDEDYWAAHTPYLEKIMTTGDYPNITALDWNAFEQAMATSFEYSLERALDGLAVLINSRR</sequence>
<dbReference type="GO" id="GO:0000976">
    <property type="term" value="F:transcription cis-regulatory region binding"/>
    <property type="evidence" value="ECO:0007669"/>
    <property type="project" value="TreeGrafter"/>
</dbReference>
<dbReference type="Gene3D" id="1.10.357.10">
    <property type="entry name" value="Tetracycline Repressor, domain 2"/>
    <property type="match status" value="1"/>
</dbReference>
<dbReference type="STRING" id="860235.AOZ06_41365"/>
<organism evidence="6 7">
    <name type="scientific">Kibdelosporangium phytohabitans</name>
    <dbReference type="NCBI Taxonomy" id="860235"/>
    <lineage>
        <taxon>Bacteria</taxon>
        <taxon>Bacillati</taxon>
        <taxon>Actinomycetota</taxon>
        <taxon>Actinomycetes</taxon>
        <taxon>Pseudonocardiales</taxon>
        <taxon>Pseudonocardiaceae</taxon>
        <taxon>Kibdelosporangium</taxon>
    </lineage>
</organism>
<accession>A0A0N9I8A7</accession>
<evidence type="ECO:0000256" key="3">
    <source>
        <dbReference type="ARBA" id="ARBA00023163"/>
    </source>
</evidence>
<evidence type="ECO:0000313" key="6">
    <source>
        <dbReference type="EMBL" id="ALG12460.1"/>
    </source>
</evidence>
<protein>
    <recommendedName>
        <fullName evidence="5">HTH tetR-type domain-containing protein</fullName>
    </recommendedName>
</protein>
<feature type="domain" description="HTH tetR-type" evidence="5">
    <location>
        <begin position="32"/>
        <end position="92"/>
    </location>
</feature>
<evidence type="ECO:0000256" key="1">
    <source>
        <dbReference type="ARBA" id="ARBA00023015"/>
    </source>
</evidence>
<dbReference type="Gene3D" id="1.10.10.60">
    <property type="entry name" value="Homeodomain-like"/>
    <property type="match status" value="1"/>
</dbReference>
<dbReference type="SUPFAM" id="SSF48498">
    <property type="entry name" value="Tetracyclin repressor-like, C-terminal domain"/>
    <property type="match status" value="1"/>
</dbReference>
<reference evidence="6 7" key="1">
    <citation type="submission" date="2015-07" db="EMBL/GenBank/DDBJ databases">
        <title>Genome sequencing of Kibdelosporangium phytohabitans.</title>
        <authorList>
            <person name="Qin S."/>
            <person name="Xing K."/>
        </authorList>
    </citation>
    <scope>NUCLEOTIDE SEQUENCE [LARGE SCALE GENOMIC DNA]</scope>
    <source>
        <strain evidence="6 7">KLBMP1111</strain>
    </source>
</reference>
<evidence type="ECO:0000313" key="7">
    <source>
        <dbReference type="Proteomes" id="UP000063699"/>
    </source>
</evidence>
<keyword evidence="2 4" id="KW-0238">DNA-binding</keyword>
<dbReference type="PANTHER" id="PTHR30055:SF151">
    <property type="entry name" value="TRANSCRIPTIONAL REGULATORY PROTEIN"/>
    <property type="match status" value="1"/>
</dbReference>
<evidence type="ECO:0000259" key="5">
    <source>
        <dbReference type="PROSITE" id="PS50977"/>
    </source>
</evidence>
<evidence type="ECO:0000256" key="2">
    <source>
        <dbReference type="ARBA" id="ARBA00023125"/>
    </source>
</evidence>
<keyword evidence="3" id="KW-0804">Transcription</keyword>
<keyword evidence="1" id="KW-0805">Transcription regulation</keyword>
<evidence type="ECO:0000256" key="4">
    <source>
        <dbReference type="PROSITE-ProRule" id="PRU00335"/>
    </source>
</evidence>
<dbReference type="Proteomes" id="UP000063699">
    <property type="component" value="Chromosome"/>
</dbReference>
<dbReference type="InterPro" id="IPR004111">
    <property type="entry name" value="Repressor_TetR_C"/>
</dbReference>
<dbReference type="Pfam" id="PF00440">
    <property type="entry name" value="TetR_N"/>
    <property type="match status" value="1"/>
</dbReference>
<dbReference type="KEGG" id="kphy:AOZ06_41365"/>
<dbReference type="InterPro" id="IPR009057">
    <property type="entry name" value="Homeodomain-like_sf"/>
</dbReference>
<dbReference type="Pfam" id="PF02909">
    <property type="entry name" value="TetR_C_1"/>
    <property type="match status" value="1"/>
</dbReference>
<dbReference type="OrthoDB" id="2570341at2"/>
<dbReference type="GO" id="GO:0003700">
    <property type="term" value="F:DNA-binding transcription factor activity"/>
    <property type="evidence" value="ECO:0007669"/>
    <property type="project" value="TreeGrafter"/>
</dbReference>
<name>A0A0N9I8A7_9PSEU</name>
<dbReference type="PANTHER" id="PTHR30055">
    <property type="entry name" value="HTH-TYPE TRANSCRIPTIONAL REGULATOR RUTR"/>
    <property type="match status" value="1"/>
</dbReference>
<dbReference type="EMBL" id="CP012752">
    <property type="protein sequence ID" value="ALG12460.1"/>
    <property type="molecule type" value="Genomic_DNA"/>
</dbReference>
<dbReference type="InterPro" id="IPR001647">
    <property type="entry name" value="HTH_TetR"/>
</dbReference>
<dbReference type="GO" id="GO:0045892">
    <property type="term" value="P:negative regulation of DNA-templated transcription"/>
    <property type="evidence" value="ECO:0007669"/>
    <property type="project" value="InterPro"/>
</dbReference>
<proteinExistence type="predicted"/>
<dbReference type="InterPro" id="IPR050109">
    <property type="entry name" value="HTH-type_TetR-like_transc_reg"/>
</dbReference>